<organism evidence="2 3">
    <name type="scientific">bacterium (Candidatus Gribaldobacteria) CG08_land_8_20_14_0_20_39_15</name>
    <dbReference type="NCBI Taxonomy" id="2014273"/>
    <lineage>
        <taxon>Bacteria</taxon>
        <taxon>Candidatus Gribaldobacteria</taxon>
    </lineage>
</organism>
<dbReference type="AlphaFoldDB" id="A0A2M6XUG7"/>
<dbReference type="InterPro" id="IPR036895">
    <property type="entry name" value="Uracil-DNA_glycosylase-like_sf"/>
</dbReference>
<dbReference type="Pfam" id="PF03167">
    <property type="entry name" value="UDG"/>
    <property type="match status" value="1"/>
</dbReference>
<sequence length="137" mass="16174">MPSMNVPKDWDGKSNYNFGKFDARCRFFQKMMIEQGVAGSYVTDIVKERGKPRKPTKTEIQKWLPFLLKEIEIIQPKVIIILGKRTYEASFKLFVKPSIFKEIKVDYVFHYSQQGAKTNVEVEQRFAEVVRKYKQID</sequence>
<protein>
    <recommendedName>
        <fullName evidence="1">Uracil-DNA glycosylase-like domain-containing protein</fullName>
    </recommendedName>
</protein>
<gene>
    <name evidence="2" type="ORF">COT20_01795</name>
</gene>
<name>A0A2M6XUG7_9BACT</name>
<feature type="domain" description="Uracil-DNA glycosylase-like" evidence="1">
    <location>
        <begin position="26"/>
        <end position="98"/>
    </location>
</feature>
<evidence type="ECO:0000259" key="1">
    <source>
        <dbReference type="Pfam" id="PF03167"/>
    </source>
</evidence>
<evidence type="ECO:0000313" key="3">
    <source>
        <dbReference type="Proteomes" id="UP000229784"/>
    </source>
</evidence>
<dbReference type="Proteomes" id="UP000229784">
    <property type="component" value="Unassembled WGS sequence"/>
</dbReference>
<dbReference type="InterPro" id="IPR005122">
    <property type="entry name" value="Uracil-DNA_glycosylase-like"/>
</dbReference>
<reference evidence="3" key="1">
    <citation type="submission" date="2017-09" db="EMBL/GenBank/DDBJ databases">
        <title>Depth-based differentiation of microbial function through sediment-hosted aquifers and enrichment of novel symbionts in the deep terrestrial subsurface.</title>
        <authorList>
            <person name="Probst A.J."/>
            <person name="Ladd B."/>
            <person name="Jarett J.K."/>
            <person name="Geller-Mcgrath D.E."/>
            <person name="Sieber C.M.K."/>
            <person name="Emerson J.B."/>
            <person name="Anantharaman K."/>
            <person name="Thomas B.C."/>
            <person name="Malmstrom R."/>
            <person name="Stieglmeier M."/>
            <person name="Klingl A."/>
            <person name="Woyke T."/>
            <person name="Ryan C.M."/>
            <person name="Banfield J.F."/>
        </authorList>
    </citation>
    <scope>NUCLEOTIDE SEQUENCE [LARGE SCALE GENOMIC DNA]</scope>
</reference>
<comment type="caution">
    <text evidence="2">The sequence shown here is derived from an EMBL/GenBank/DDBJ whole genome shotgun (WGS) entry which is preliminary data.</text>
</comment>
<evidence type="ECO:0000313" key="2">
    <source>
        <dbReference type="EMBL" id="PIU15343.1"/>
    </source>
</evidence>
<accession>A0A2M6XUG7</accession>
<dbReference type="SUPFAM" id="SSF52141">
    <property type="entry name" value="Uracil-DNA glycosylase-like"/>
    <property type="match status" value="1"/>
</dbReference>
<dbReference type="EMBL" id="PEXQ01000045">
    <property type="protein sequence ID" value="PIU15343.1"/>
    <property type="molecule type" value="Genomic_DNA"/>
</dbReference>
<dbReference type="Gene3D" id="3.40.470.10">
    <property type="entry name" value="Uracil-DNA glycosylase-like domain"/>
    <property type="match status" value="1"/>
</dbReference>
<proteinExistence type="predicted"/>